<evidence type="ECO:0000256" key="1">
    <source>
        <dbReference type="ARBA" id="ARBA00004141"/>
    </source>
</evidence>
<accession>A0AAW7Z6I8</accession>
<dbReference type="PANTHER" id="PTHR32322">
    <property type="entry name" value="INNER MEMBRANE TRANSPORTER"/>
    <property type="match status" value="1"/>
</dbReference>
<feature type="transmembrane region" description="Helical" evidence="5">
    <location>
        <begin position="277"/>
        <end position="295"/>
    </location>
</feature>
<dbReference type="EMBL" id="JAUOQI010000008">
    <property type="protein sequence ID" value="MDO6578326.1"/>
    <property type="molecule type" value="Genomic_DNA"/>
</dbReference>
<dbReference type="AlphaFoldDB" id="A0AAW7Z6I8"/>
<dbReference type="Proteomes" id="UP001170717">
    <property type="component" value="Unassembled WGS sequence"/>
</dbReference>
<dbReference type="KEGG" id="asq:AVL57_10530"/>
<evidence type="ECO:0000313" key="8">
    <source>
        <dbReference type="EMBL" id="MDO6578326.1"/>
    </source>
</evidence>
<keyword evidence="9" id="KW-1185">Reference proteome</keyword>
<feature type="transmembrane region" description="Helical" evidence="5">
    <location>
        <begin position="43"/>
        <end position="64"/>
    </location>
</feature>
<evidence type="ECO:0000256" key="2">
    <source>
        <dbReference type="ARBA" id="ARBA00022692"/>
    </source>
</evidence>
<protein>
    <submittedName>
        <fullName evidence="8">DMT family transporter</fullName>
    </submittedName>
</protein>
<feature type="transmembrane region" description="Helical" evidence="5">
    <location>
        <begin position="133"/>
        <end position="149"/>
    </location>
</feature>
<feature type="transmembrane region" description="Helical" evidence="5">
    <location>
        <begin position="221"/>
        <end position="239"/>
    </location>
</feature>
<evidence type="ECO:0000313" key="7">
    <source>
        <dbReference type="EMBL" id="AMJ74361.1"/>
    </source>
</evidence>
<keyword evidence="3 5" id="KW-1133">Transmembrane helix</keyword>
<dbReference type="GeneID" id="83258182"/>
<keyword evidence="4 5" id="KW-0472">Membrane</keyword>
<reference evidence="7 9" key="1">
    <citation type="submission" date="2015-12" db="EMBL/GenBank/DDBJ databases">
        <title>Intraspecies pangenome expansion in the marine bacterium Alteromonas.</title>
        <authorList>
            <person name="Lopez-Perez M."/>
            <person name="Rodriguez-Valera F."/>
        </authorList>
    </citation>
    <scope>NUCLEOTIDE SEQUENCE [LARGE SCALE GENOMIC DNA]</scope>
    <source>
        <strain evidence="7 9">LMG 21861</strain>
    </source>
</reference>
<dbReference type="Pfam" id="PF00892">
    <property type="entry name" value="EamA"/>
    <property type="match status" value="2"/>
</dbReference>
<feature type="domain" description="EamA" evidence="6">
    <location>
        <begin position="13"/>
        <end position="147"/>
    </location>
</feature>
<dbReference type="Proteomes" id="UP000056750">
    <property type="component" value="Chromosome"/>
</dbReference>
<dbReference type="InterPro" id="IPR050638">
    <property type="entry name" value="AA-Vitamin_Transporters"/>
</dbReference>
<evidence type="ECO:0000256" key="5">
    <source>
        <dbReference type="SAM" id="Phobius"/>
    </source>
</evidence>
<dbReference type="InterPro" id="IPR000620">
    <property type="entry name" value="EamA_dom"/>
</dbReference>
<feature type="transmembrane region" description="Helical" evidence="5">
    <location>
        <begin position="107"/>
        <end position="124"/>
    </location>
</feature>
<dbReference type="RefSeq" id="WP_057793179.1">
    <property type="nucleotide sequence ID" value="NZ_CAXIBE010000007.1"/>
</dbReference>
<dbReference type="GO" id="GO:0016020">
    <property type="term" value="C:membrane"/>
    <property type="evidence" value="ECO:0007669"/>
    <property type="project" value="UniProtKB-SubCell"/>
</dbReference>
<evidence type="ECO:0000313" key="10">
    <source>
        <dbReference type="Proteomes" id="UP001170717"/>
    </source>
</evidence>
<dbReference type="EMBL" id="CP013926">
    <property type="protein sequence ID" value="AMJ74361.1"/>
    <property type="molecule type" value="Genomic_DNA"/>
</dbReference>
<feature type="transmembrane region" description="Helical" evidence="5">
    <location>
        <begin position="251"/>
        <end position="271"/>
    </location>
</feature>
<name>A0AAW7Z6I8_9ALTE</name>
<reference evidence="8" key="2">
    <citation type="submission" date="2023-07" db="EMBL/GenBank/DDBJ databases">
        <title>Genome content predicts the carbon catabolic preferences of heterotrophic bacteria.</title>
        <authorList>
            <person name="Gralka M."/>
        </authorList>
    </citation>
    <scope>NUCLEOTIDE SEQUENCE</scope>
    <source>
        <strain evidence="8">F2M12</strain>
    </source>
</reference>
<dbReference type="SUPFAM" id="SSF103481">
    <property type="entry name" value="Multidrug resistance efflux transporter EmrE"/>
    <property type="match status" value="2"/>
</dbReference>
<feature type="domain" description="EamA" evidence="6">
    <location>
        <begin position="160"/>
        <end position="292"/>
    </location>
</feature>
<sequence>MSSALPPPSVQAKGIKMLFVSVLCLGLSWPAMKLGLDSVSAYWMVALRLLFALPVIALFVFITKKRLPTFSRPDRAVIFTVALVQFIGSMGLITVCLQYIPAGTASILIYTTPLWMLVIDTVWYRQRPAAKRFVLTSISTVGVGLILFASGQPGAWLPLFGMLLASGLWAVSIRRVSFHKWHGSVIDAVFWQFALAGLVMLAIACAIEGVPNFAEYGVRGWLSLSYIGPIATGLGFGLMVSAGPKLPPERIVLISTLTPIIGYVSSVLLLGETLLPMVIVGATVMLCALTLNALPKSALKKLISKVPGQT</sequence>
<proteinExistence type="predicted"/>
<keyword evidence="2 5" id="KW-0812">Transmembrane</keyword>
<evidence type="ECO:0000256" key="4">
    <source>
        <dbReference type="ARBA" id="ARBA00023136"/>
    </source>
</evidence>
<feature type="transmembrane region" description="Helical" evidence="5">
    <location>
        <begin position="76"/>
        <end position="101"/>
    </location>
</feature>
<organism evidence="8 10">
    <name type="scientific">Alteromonas stellipolaris</name>
    <dbReference type="NCBI Taxonomy" id="233316"/>
    <lineage>
        <taxon>Bacteria</taxon>
        <taxon>Pseudomonadati</taxon>
        <taxon>Pseudomonadota</taxon>
        <taxon>Gammaproteobacteria</taxon>
        <taxon>Alteromonadales</taxon>
        <taxon>Alteromonadaceae</taxon>
        <taxon>Alteromonas/Salinimonas group</taxon>
        <taxon>Alteromonas</taxon>
    </lineage>
</organism>
<evidence type="ECO:0000256" key="3">
    <source>
        <dbReference type="ARBA" id="ARBA00022989"/>
    </source>
</evidence>
<feature type="transmembrane region" description="Helical" evidence="5">
    <location>
        <begin position="155"/>
        <end position="173"/>
    </location>
</feature>
<comment type="subcellular location">
    <subcellularLocation>
        <location evidence="1">Membrane</location>
        <topology evidence="1">Multi-pass membrane protein</topology>
    </subcellularLocation>
</comment>
<dbReference type="InterPro" id="IPR037185">
    <property type="entry name" value="EmrE-like"/>
</dbReference>
<evidence type="ECO:0000313" key="9">
    <source>
        <dbReference type="Proteomes" id="UP000056750"/>
    </source>
</evidence>
<gene>
    <name evidence="7" type="ORF">AVL57_10530</name>
    <name evidence="8" type="ORF">Q4527_13045</name>
</gene>
<dbReference type="PANTHER" id="PTHR32322:SF9">
    <property type="entry name" value="AMINO-ACID METABOLITE EFFLUX PUMP-RELATED"/>
    <property type="match status" value="1"/>
</dbReference>
<evidence type="ECO:0000259" key="6">
    <source>
        <dbReference type="Pfam" id="PF00892"/>
    </source>
</evidence>
<feature type="transmembrane region" description="Helical" evidence="5">
    <location>
        <begin position="185"/>
        <end position="209"/>
    </location>
</feature>